<feature type="signal peptide" evidence="3">
    <location>
        <begin position="1"/>
        <end position="29"/>
    </location>
</feature>
<sequence length="369" mass="38518">MAASSPRLPRRHLVAALSATLPVSLLARAAPAREAAAGCPDSNCAASNRADPARLDSGSVDRSAPGAAPDRAWPTRPVTLTIGYAPGGLTDVMVRLIAERLSRELGQPVVVENRTGAATALANTAVANARPDGQTLLIGTNSLAINLALTPGATPRDPLRELVPVREVYHTPFLLLVHRDIPARTLPGLIEAARRAPDAIDYGSSGSGSVNHLLTALLLQRAGARMNHVPYRGAAPALLDLRAGRIGVFYATPLDARPLLAEGSARAVAISSPERLDSLPDVPSVAETHPGCEGVLWQGLFAPPGTPAPVLARLDEAVRLVLAQPDLAARVASEGVVLMRGDADALRERLRGDIALWARVVRDAGIQPG</sequence>
<dbReference type="Gene3D" id="3.40.190.10">
    <property type="entry name" value="Periplasmic binding protein-like II"/>
    <property type="match status" value="1"/>
</dbReference>
<dbReference type="PROSITE" id="PS51318">
    <property type="entry name" value="TAT"/>
    <property type="match status" value="1"/>
</dbReference>
<comment type="similarity">
    <text evidence="1">Belongs to the UPF0065 (bug) family.</text>
</comment>
<dbReference type="SUPFAM" id="SSF53850">
    <property type="entry name" value="Periplasmic binding protein-like II"/>
    <property type="match status" value="1"/>
</dbReference>
<reference evidence="4" key="1">
    <citation type="submission" date="2022-04" db="EMBL/GenBank/DDBJ databases">
        <title>Roseomonas acroporae sp. nov., isolated from coral Acropora digitifera.</title>
        <authorList>
            <person name="Sun H."/>
        </authorList>
    </citation>
    <scope>NUCLEOTIDE SEQUENCE</scope>
    <source>
        <strain evidence="4">NAR14</strain>
    </source>
</reference>
<dbReference type="PANTHER" id="PTHR42928:SF5">
    <property type="entry name" value="BLR1237 PROTEIN"/>
    <property type="match status" value="1"/>
</dbReference>
<dbReference type="EMBL" id="JALPRX010000022">
    <property type="protein sequence ID" value="MCK8783994.1"/>
    <property type="molecule type" value="Genomic_DNA"/>
</dbReference>
<dbReference type="CDD" id="cd07012">
    <property type="entry name" value="PBP2_Bug_TTT"/>
    <property type="match status" value="1"/>
</dbReference>
<evidence type="ECO:0000256" key="3">
    <source>
        <dbReference type="SAM" id="SignalP"/>
    </source>
</evidence>
<dbReference type="InterPro" id="IPR042100">
    <property type="entry name" value="Bug_dom1"/>
</dbReference>
<evidence type="ECO:0000313" key="5">
    <source>
        <dbReference type="Proteomes" id="UP001139516"/>
    </source>
</evidence>
<dbReference type="Gene3D" id="3.40.190.150">
    <property type="entry name" value="Bordetella uptake gene, domain 1"/>
    <property type="match status" value="1"/>
</dbReference>
<keyword evidence="3" id="KW-0732">Signal</keyword>
<keyword evidence="5" id="KW-1185">Reference proteome</keyword>
<dbReference type="PIRSF" id="PIRSF017082">
    <property type="entry name" value="YflP"/>
    <property type="match status" value="1"/>
</dbReference>
<proteinExistence type="inferred from homology"/>
<protein>
    <submittedName>
        <fullName evidence="4">Tripartite tricarboxylate transporter substrate binding protein</fullName>
    </submittedName>
</protein>
<name>A0A9X1Y4D4_9PROT</name>
<dbReference type="InterPro" id="IPR006311">
    <property type="entry name" value="TAT_signal"/>
</dbReference>
<feature type="region of interest" description="Disordered" evidence="2">
    <location>
        <begin position="37"/>
        <end position="72"/>
    </location>
</feature>
<dbReference type="RefSeq" id="WP_248666112.1">
    <property type="nucleotide sequence ID" value="NZ_JALPRX010000022.1"/>
</dbReference>
<dbReference type="PANTHER" id="PTHR42928">
    <property type="entry name" value="TRICARBOXYLATE-BINDING PROTEIN"/>
    <property type="match status" value="1"/>
</dbReference>
<feature type="chain" id="PRO_5040762023" evidence="3">
    <location>
        <begin position="30"/>
        <end position="369"/>
    </location>
</feature>
<comment type="caution">
    <text evidence="4">The sequence shown here is derived from an EMBL/GenBank/DDBJ whole genome shotgun (WGS) entry which is preliminary data.</text>
</comment>
<dbReference type="Pfam" id="PF03401">
    <property type="entry name" value="TctC"/>
    <property type="match status" value="1"/>
</dbReference>
<dbReference type="Proteomes" id="UP001139516">
    <property type="component" value="Unassembled WGS sequence"/>
</dbReference>
<gene>
    <name evidence="4" type="ORF">M0638_06320</name>
</gene>
<dbReference type="InterPro" id="IPR005064">
    <property type="entry name" value="BUG"/>
</dbReference>
<organism evidence="4 5">
    <name type="scientific">Roseomonas acroporae</name>
    <dbReference type="NCBI Taxonomy" id="2937791"/>
    <lineage>
        <taxon>Bacteria</taxon>
        <taxon>Pseudomonadati</taxon>
        <taxon>Pseudomonadota</taxon>
        <taxon>Alphaproteobacteria</taxon>
        <taxon>Acetobacterales</taxon>
        <taxon>Roseomonadaceae</taxon>
        <taxon>Roseomonas</taxon>
    </lineage>
</organism>
<evidence type="ECO:0000256" key="2">
    <source>
        <dbReference type="SAM" id="MobiDB-lite"/>
    </source>
</evidence>
<accession>A0A9X1Y4D4</accession>
<evidence type="ECO:0000313" key="4">
    <source>
        <dbReference type="EMBL" id="MCK8783994.1"/>
    </source>
</evidence>
<dbReference type="AlphaFoldDB" id="A0A9X1Y4D4"/>
<evidence type="ECO:0000256" key="1">
    <source>
        <dbReference type="ARBA" id="ARBA00006987"/>
    </source>
</evidence>